<comment type="similarity">
    <text evidence="3">Belongs to the glycosyltransferase 8 family.</text>
</comment>
<comment type="cofactor">
    <cofactor evidence="1">
        <name>Mg(2+)</name>
        <dbReference type="ChEBI" id="CHEBI:18420"/>
    </cofactor>
</comment>
<reference evidence="12" key="1">
    <citation type="submission" date="2017-11" db="EMBL/GenBank/DDBJ databases">
        <title>Genome sequence of Pantoea sp. MSR2.</title>
        <authorList>
            <person name="Nascimento F.X."/>
        </authorList>
    </citation>
    <scope>NUCLEOTIDE SEQUENCE [LARGE SCALE GENOMIC DNA]</scope>
    <source>
        <strain evidence="12">MSR2</strain>
    </source>
</reference>
<sequence>MATHLHTEAVQQSETLLNTLPHNDESVIHVAFGINHNYARGMGITLFSLLKHHPTTAFHIHIFTDTLADDDIDRLKQLAGNQPLAITLHLFNDSWLEKLPVVGRYPKSIYYRFLIPETVARYSDRVFYLDADTLVVGDYSPLFTLDISHVILCASNDTVRARQNQCPKLGLKQGNYFNSGFMLINIPRWLANDTTQKIIDLLVAQGANFGFPDQDALNILLENDTLILPDKYNFIYDIIANKVWHNFSTPNDTVMIHYTGKCKPWHAWSGGNLSHLYLDYYRLSPWSSLHLDKPRHHKEMKRFARIKFHKKEYAASLFWMINYIKHKFFK</sequence>
<keyword evidence="8" id="KW-0448">Lipopolysaccharide biosynthesis</keyword>
<dbReference type="CDD" id="cd04194">
    <property type="entry name" value="GT8_A4GalT_like"/>
    <property type="match status" value="1"/>
</dbReference>
<dbReference type="Gene3D" id="3.90.550.10">
    <property type="entry name" value="Spore Coat Polysaccharide Biosynthesis Protein SpsA, Chain A"/>
    <property type="match status" value="1"/>
</dbReference>
<reference evidence="10" key="3">
    <citation type="submission" date="2023-07" db="EMBL/GenBank/DDBJ databases">
        <title>The extreme plant-growth-promoting properties of Pantoea phytobeneficialis PF55 revealed by functional and genomic analysis.</title>
        <authorList>
            <person name="Nascimento F.X."/>
            <person name="Marcio R.J."/>
        </authorList>
    </citation>
    <scope>NUCLEOTIDE SEQUENCE</scope>
    <source>
        <strain evidence="10">PF55</strain>
    </source>
</reference>
<evidence type="ECO:0000259" key="9">
    <source>
        <dbReference type="Pfam" id="PF08437"/>
    </source>
</evidence>
<dbReference type="InterPro" id="IPR029044">
    <property type="entry name" value="Nucleotide-diphossugar_trans"/>
</dbReference>
<evidence type="ECO:0000256" key="8">
    <source>
        <dbReference type="ARBA" id="ARBA00022985"/>
    </source>
</evidence>
<keyword evidence="6" id="KW-0479">Metal-binding</keyword>
<dbReference type="KEGG" id="ppho:CTZ24_19825"/>
<evidence type="ECO:0000256" key="3">
    <source>
        <dbReference type="ARBA" id="ARBA00006351"/>
    </source>
</evidence>
<dbReference type="Proteomes" id="UP000424872">
    <property type="component" value="Chromosome"/>
</dbReference>
<evidence type="ECO:0000256" key="5">
    <source>
        <dbReference type="ARBA" id="ARBA00022679"/>
    </source>
</evidence>
<dbReference type="GO" id="GO:0046872">
    <property type="term" value="F:metal ion binding"/>
    <property type="evidence" value="ECO:0007669"/>
    <property type="project" value="UniProtKB-KW"/>
</dbReference>
<name>A0AAP9H881_9GAMM</name>
<dbReference type="Pfam" id="PF01501">
    <property type="entry name" value="Glyco_transf_8"/>
    <property type="match status" value="1"/>
</dbReference>
<dbReference type="InterPro" id="IPR013645">
    <property type="entry name" value="Glyco_transf_8N"/>
</dbReference>
<evidence type="ECO:0000313" key="10">
    <source>
        <dbReference type="EMBL" id="MDO6408534.1"/>
    </source>
</evidence>
<evidence type="ECO:0000256" key="1">
    <source>
        <dbReference type="ARBA" id="ARBA00001946"/>
    </source>
</evidence>
<feature type="domain" description="Glycosyl transferase family 8 C-terminal" evidence="9">
    <location>
        <begin position="275"/>
        <end position="327"/>
    </location>
</feature>
<comment type="pathway">
    <text evidence="2">Bacterial outer membrane biogenesis; LPS core biosynthesis.</text>
</comment>
<dbReference type="EMBL" id="JAUOOM010000019">
    <property type="protein sequence ID" value="MDO6408534.1"/>
    <property type="molecule type" value="Genomic_DNA"/>
</dbReference>
<keyword evidence="4" id="KW-0328">Glycosyltransferase</keyword>
<dbReference type="PANTHER" id="PTHR13778">
    <property type="entry name" value="GLYCOSYLTRANSFERASE 8 DOMAIN-CONTAINING PROTEIN"/>
    <property type="match status" value="1"/>
</dbReference>
<evidence type="ECO:0000313" key="12">
    <source>
        <dbReference type="Proteomes" id="UP000424872"/>
    </source>
</evidence>
<dbReference type="Proteomes" id="UP001171299">
    <property type="component" value="Unassembled WGS sequence"/>
</dbReference>
<organism evidence="11 12">
    <name type="scientific">Pantoea phytobeneficialis</name>
    <dbReference type="NCBI Taxonomy" id="2052056"/>
    <lineage>
        <taxon>Bacteria</taxon>
        <taxon>Pseudomonadati</taxon>
        <taxon>Pseudomonadota</taxon>
        <taxon>Gammaproteobacteria</taxon>
        <taxon>Enterobacterales</taxon>
        <taxon>Erwiniaceae</taxon>
        <taxon>Pantoea</taxon>
    </lineage>
</organism>
<dbReference type="RefSeq" id="WP_208724419.1">
    <property type="nucleotide sequence ID" value="NZ_CP024636.1"/>
</dbReference>
<dbReference type="InterPro" id="IPR002495">
    <property type="entry name" value="Glyco_trans_8"/>
</dbReference>
<dbReference type="InterPro" id="IPR050748">
    <property type="entry name" value="Glycosyltrans_8_dom-fam"/>
</dbReference>
<keyword evidence="5" id="KW-0808">Transferase</keyword>
<protein>
    <submittedName>
        <fullName evidence="10 11">Glycosyltransferase</fullName>
    </submittedName>
</protein>
<evidence type="ECO:0000313" key="11">
    <source>
        <dbReference type="EMBL" id="QGR08550.1"/>
    </source>
</evidence>
<evidence type="ECO:0000256" key="2">
    <source>
        <dbReference type="ARBA" id="ARBA00004713"/>
    </source>
</evidence>
<dbReference type="SUPFAM" id="SSF53448">
    <property type="entry name" value="Nucleotide-diphospho-sugar transferases"/>
    <property type="match status" value="1"/>
</dbReference>
<dbReference type="PANTHER" id="PTHR13778:SF47">
    <property type="entry name" value="LIPOPOLYSACCHARIDE 1,3-GALACTOSYLTRANSFERASE"/>
    <property type="match status" value="1"/>
</dbReference>
<keyword evidence="7" id="KW-0460">Magnesium</keyword>
<evidence type="ECO:0000256" key="6">
    <source>
        <dbReference type="ARBA" id="ARBA00022723"/>
    </source>
</evidence>
<dbReference type="EMBL" id="CP024636">
    <property type="protein sequence ID" value="QGR08550.1"/>
    <property type="molecule type" value="Genomic_DNA"/>
</dbReference>
<dbReference type="Pfam" id="PF08437">
    <property type="entry name" value="Glyco_transf_8C"/>
    <property type="match status" value="1"/>
</dbReference>
<evidence type="ECO:0000256" key="4">
    <source>
        <dbReference type="ARBA" id="ARBA00022676"/>
    </source>
</evidence>
<dbReference type="GO" id="GO:0008918">
    <property type="term" value="F:lipopolysaccharide 3-alpha-galactosyltransferase activity"/>
    <property type="evidence" value="ECO:0007669"/>
    <property type="project" value="InterPro"/>
</dbReference>
<accession>A0AAP9H881</accession>
<gene>
    <name evidence="11" type="ORF">CTZ24_19825</name>
    <name evidence="10" type="ORF">Q3404_18365</name>
</gene>
<evidence type="ECO:0000313" key="13">
    <source>
        <dbReference type="Proteomes" id="UP001171299"/>
    </source>
</evidence>
<reference evidence="11" key="2">
    <citation type="journal article" date="2020" name="Environ. Microbiol.">
        <title>The extreme plant-growth-promoting properties of Pantoea phytobeneficialis MSR2 revealed by functional and genomic analysis.</title>
        <authorList>
            <person name="Nascimento F.X."/>
            <person name="Hernandez A.G."/>
            <person name="Glick B.R."/>
            <person name="Rossi M.J."/>
        </authorList>
    </citation>
    <scope>NUCLEOTIDE SEQUENCE</scope>
    <source>
        <strain evidence="11">MSR2</strain>
    </source>
</reference>
<keyword evidence="13" id="KW-1185">Reference proteome</keyword>
<proteinExistence type="inferred from homology"/>
<dbReference type="AlphaFoldDB" id="A0AAP9H881"/>
<evidence type="ECO:0000256" key="7">
    <source>
        <dbReference type="ARBA" id="ARBA00022842"/>
    </source>
</evidence>